<evidence type="ECO:0000256" key="6">
    <source>
        <dbReference type="ARBA" id="ARBA00022801"/>
    </source>
</evidence>
<evidence type="ECO:0000313" key="13">
    <source>
        <dbReference type="EMBL" id="KFM61473.1"/>
    </source>
</evidence>
<evidence type="ECO:0000256" key="8">
    <source>
        <dbReference type="ARBA" id="ARBA00022842"/>
    </source>
</evidence>
<evidence type="ECO:0000256" key="3">
    <source>
        <dbReference type="ARBA" id="ARBA00022490"/>
    </source>
</evidence>
<evidence type="ECO:0000256" key="10">
    <source>
        <dbReference type="RuleBase" id="RU003901"/>
    </source>
</evidence>
<keyword evidence="9" id="KW-0694">RNA-binding</keyword>
<dbReference type="EMBL" id="KK113970">
    <property type="protein sequence ID" value="KFM61473.1"/>
    <property type="molecule type" value="Genomic_DNA"/>
</dbReference>
<evidence type="ECO:0000256" key="4">
    <source>
        <dbReference type="ARBA" id="ARBA00022722"/>
    </source>
</evidence>
<dbReference type="GO" id="GO:0000932">
    <property type="term" value="C:P-body"/>
    <property type="evidence" value="ECO:0007669"/>
    <property type="project" value="TreeGrafter"/>
</dbReference>
<reference evidence="13 14" key="1">
    <citation type="submission" date="2013-11" db="EMBL/GenBank/DDBJ databases">
        <title>Genome sequencing of Stegodyphus mimosarum.</title>
        <authorList>
            <person name="Bechsgaard J."/>
        </authorList>
    </citation>
    <scope>NUCLEOTIDE SEQUENCE [LARGE SCALE GENOMIC DNA]</scope>
</reference>
<dbReference type="OrthoDB" id="372421at2759"/>
<evidence type="ECO:0000313" key="14">
    <source>
        <dbReference type="Proteomes" id="UP000054359"/>
    </source>
</evidence>
<dbReference type="InterPro" id="IPR033771">
    <property type="entry name" value="Rrp44_CSD1"/>
</dbReference>
<evidence type="ECO:0000256" key="7">
    <source>
        <dbReference type="ARBA" id="ARBA00022839"/>
    </source>
</evidence>
<keyword evidence="8" id="KW-0460">Magnesium</keyword>
<dbReference type="Gene3D" id="2.40.50.140">
    <property type="entry name" value="Nucleic acid-binding proteins"/>
    <property type="match status" value="1"/>
</dbReference>
<name>A0A087T8N4_STEMI</name>
<comment type="similarity">
    <text evidence="2 10">Belongs to the RNR ribonuclease family.</text>
</comment>
<feature type="non-terminal residue" evidence="13">
    <location>
        <position position="1370"/>
    </location>
</feature>
<proteinExistence type="inferred from homology"/>
<dbReference type="Pfam" id="PF00773">
    <property type="entry name" value="RNB"/>
    <property type="match status" value="1"/>
</dbReference>
<dbReference type="STRING" id="407821.A0A087T8N4"/>
<dbReference type="PROSITE" id="PS01175">
    <property type="entry name" value="RIBONUCLEASE_II"/>
    <property type="match status" value="1"/>
</dbReference>
<organism evidence="13 14">
    <name type="scientific">Stegodyphus mimosarum</name>
    <name type="common">African social velvet spider</name>
    <dbReference type="NCBI Taxonomy" id="407821"/>
    <lineage>
        <taxon>Eukaryota</taxon>
        <taxon>Metazoa</taxon>
        <taxon>Ecdysozoa</taxon>
        <taxon>Arthropoda</taxon>
        <taxon>Chelicerata</taxon>
        <taxon>Arachnida</taxon>
        <taxon>Araneae</taxon>
        <taxon>Araneomorphae</taxon>
        <taxon>Entelegynae</taxon>
        <taxon>Eresoidea</taxon>
        <taxon>Eresidae</taxon>
        <taxon>Stegodyphus</taxon>
    </lineage>
</organism>
<dbReference type="InterPro" id="IPR001900">
    <property type="entry name" value="RNase_II/R"/>
</dbReference>
<dbReference type="Pfam" id="PF17877">
    <property type="entry name" value="Dis3l2_C_term"/>
    <property type="match status" value="1"/>
</dbReference>
<feature type="region of interest" description="Disordered" evidence="11">
    <location>
        <begin position="64"/>
        <end position="97"/>
    </location>
</feature>
<protein>
    <submittedName>
        <fullName evidence="13">DIS3-like exonuclease 2</fullName>
    </submittedName>
</protein>
<dbReference type="SMART" id="SM00955">
    <property type="entry name" value="RNB"/>
    <property type="match status" value="1"/>
</dbReference>
<evidence type="ECO:0000256" key="2">
    <source>
        <dbReference type="ARBA" id="ARBA00005785"/>
    </source>
</evidence>
<dbReference type="PANTHER" id="PTHR23355">
    <property type="entry name" value="RIBONUCLEASE"/>
    <property type="match status" value="1"/>
</dbReference>
<dbReference type="InterPro" id="IPR022966">
    <property type="entry name" value="RNase_II/R_CS"/>
</dbReference>
<dbReference type="InterPro" id="IPR041093">
    <property type="entry name" value="Dis3l2-like_C"/>
</dbReference>
<dbReference type="InterPro" id="IPR050180">
    <property type="entry name" value="RNR_Ribonuclease"/>
</dbReference>
<dbReference type="Pfam" id="PF17216">
    <property type="entry name" value="Rrp44_CSD1"/>
    <property type="match status" value="1"/>
</dbReference>
<dbReference type="SUPFAM" id="SSF50249">
    <property type="entry name" value="Nucleic acid-binding proteins"/>
    <property type="match status" value="3"/>
</dbReference>
<dbReference type="InterPro" id="IPR041505">
    <property type="entry name" value="Dis3_CSD2"/>
</dbReference>
<evidence type="ECO:0000256" key="9">
    <source>
        <dbReference type="ARBA" id="ARBA00022884"/>
    </source>
</evidence>
<keyword evidence="7 13" id="KW-0269">Exonuclease</keyword>
<dbReference type="HAMAP" id="MF_03045">
    <property type="entry name" value="DIS3L2"/>
    <property type="match status" value="1"/>
</dbReference>
<feature type="domain" description="RNB" evidence="12">
    <location>
        <begin position="887"/>
        <end position="1237"/>
    </location>
</feature>
<evidence type="ECO:0000256" key="1">
    <source>
        <dbReference type="ARBA" id="ARBA00004496"/>
    </source>
</evidence>
<dbReference type="GO" id="GO:0000175">
    <property type="term" value="F:3'-5'-RNA exonuclease activity"/>
    <property type="evidence" value="ECO:0007669"/>
    <property type="project" value="InterPro"/>
</dbReference>
<evidence type="ECO:0000256" key="5">
    <source>
        <dbReference type="ARBA" id="ARBA00022723"/>
    </source>
</evidence>
<keyword evidence="6" id="KW-0378">Hydrolase</keyword>
<keyword evidence="14" id="KW-1185">Reference proteome</keyword>
<keyword evidence="5" id="KW-0479">Metal-binding</keyword>
<evidence type="ECO:0000256" key="11">
    <source>
        <dbReference type="SAM" id="MobiDB-lite"/>
    </source>
</evidence>
<dbReference type="Gene3D" id="2.40.50.690">
    <property type="match status" value="1"/>
</dbReference>
<dbReference type="GO" id="GO:0010587">
    <property type="term" value="P:miRNA catabolic process"/>
    <property type="evidence" value="ECO:0007669"/>
    <property type="project" value="TreeGrafter"/>
</dbReference>
<keyword evidence="4" id="KW-0540">Nuclease</keyword>
<feature type="region of interest" description="Disordered" evidence="11">
    <location>
        <begin position="191"/>
        <end position="218"/>
    </location>
</feature>
<dbReference type="GO" id="GO:0046872">
    <property type="term" value="F:metal ion binding"/>
    <property type="evidence" value="ECO:0007669"/>
    <property type="project" value="UniProtKB-KW"/>
</dbReference>
<keyword evidence="3" id="KW-0963">Cytoplasm</keyword>
<evidence type="ECO:0000259" key="12">
    <source>
        <dbReference type="SMART" id="SM00955"/>
    </source>
</evidence>
<sequence length="1370" mass="154567">MDFKRKMRWKPILSWLNETNKCSPAVLGMDEPAKGMHTADVQNETYDRKFKLEATVSELKQKAREGGAVKKKKSVSKTKSETITVVEKPSDPKSVKHKGRKKVFEMLELTTSDPAFEIAGLSEKQSKTFRKFSNSETSDICSDFSAKMNSSDNMRKIKQNRRISVPNNSPELKNVNPLPLSSILSEARSPDIDKKQNKFRSKTPDKGAVNKPAVKKVGSSKSPKFEPYIPLFQVQQGLKRGEFIEGALRINPRNYEDAYVNAPDGKMDIYIGGMKDRNRALNGDIVVVQINPKQEWKVLCDAIKDYQEKCGDSVFEAVCEPITPSTPCKVHTPDKFMKYRPLSANSWDSTCGKRLPDTLEILGVDKLTQQLEDISVGKNEFPKSKSKVKSKCKKHFKASSSQKSSTTSYSQESSEDCLDNVLPVQQFNSEDSGQCVSFTKENGHLNTLTEHDKGITSDGKSVKNEKMSYTSCNMSEIGAFKLEMKSYLDATESWQSNETSVNIIVSPEELLNIDGHSIVQHENLFYKDERNCDSSSSIDGIVVAPGDLSGDEFTDSASIGSTPSEHLDQMLEDAAFLACQQDAVNNNVDFGYHHNESLLTQYDNSDFTGFVSVPNSTIHKETSIEYECRLQYNKTIPPLSSVEVNSESVICSALSKISFPDEPVTSEETVIMCPSSVNDYHLTAKLKNVDQPCIAQCNKKKSKNRKKKKKINKTTETLNDNMHQTKINFDMQNLTVEEVMKHPEWERFIQKTGKVVHILERKHSCLAAGRLKLCPDKNPKWALFSPNDSRVPRIMVPMSDCPQNFYHRPFDYANVLFLAKISEWNDSSTFARGTLVRSLGNTGDIEVETEGILFENGVDCEDFPLEVLNILPEGETWEIPAEEIKYRQDFRRECVFTIDPTTARDMDDAVSCTLLDNGNYKVGVHIADVTYFVKEGSILDDVARSRSTSVYLVQKVVPMLPRRLCDDLCSLNPGKDRLTFSVVWELSPDGEILNEYFSRSIINSCIKLSYEHAQDMIENPTRIWDAQQHPEIYGGFTICDIIKRVNELHSLAVKLREKRFHEGALRLDQVKLQFTLDSETGLPSGFNVFVQKDSNKLIEEFMLLANMSVATKIYNIFPSIALLRRHPPPQLKPMQDIVSMCRAMGVFLDASSSGALQSSIAYHVGDDFFSRAKCLLLQSLCSKPMNCALYFCSGFLSDPIQFHHYALNVPLYTHFTSPIRRYPDIIVHRLLGAALLYNSTPDVTPEVLQRCAVHCNDKKYNAKRVSELSSELFLAAFIRELASVPAKAMVMGVMDHSFDCLILEMGIIKRVYCDKLPLLKKEYKRSNGIPTLNLYWKDAFRASGFMQTIVMFTVVDVVLTVEKDSLQIRA</sequence>
<dbReference type="GO" id="GO:0008266">
    <property type="term" value="F:poly(U) RNA binding"/>
    <property type="evidence" value="ECO:0007669"/>
    <property type="project" value="UniProtKB-ARBA"/>
</dbReference>
<dbReference type="Pfam" id="PF17849">
    <property type="entry name" value="OB_Dis3"/>
    <property type="match status" value="1"/>
</dbReference>
<dbReference type="InterPro" id="IPR028591">
    <property type="entry name" value="DIS3L2"/>
</dbReference>
<gene>
    <name evidence="13" type="ORF">X975_25531</name>
</gene>
<dbReference type="InterPro" id="IPR012340">
    <property type="entry name" value="NA-bd_OB-fold"/>
</dbReference>
<dbReference type="FunFam" id="2.40.50.700:FF:000003">
    <property type="entry name" value="DIS3-like exonuclease 2"/>
    <property type="match status" value="1"/>
</dbReference>
<dbReference type="OMA" id="NPKWALF"/>
<comment type="subcellular location">
    <subcellularLocation>
        <location evidence="1">Cytoplasm</location>
    </subcellularLocation>
</comment>
<accession>A0A087T8N4</accession>
<dbReference type="PANTHER" id="PTHR23355:SF9">
    <property type="entry name" value="DIS3-LIKE EXONUCLEASE 2"/>
    <property type="match status" value="1"/>
</dbReference>
<dbReference type="Proteomes" id="UP000054359">
    <property type="component" value="Unassembled WGS sequence"/>
</dbReference>
<dbReference type="GO" id="GO:0006402">
    <property type="term" value="P:mRNA catabolic process"/>
    <property type="evidence" value="ECO:0007669"/>
    <property type="project" value="TreeGrafter"/>
</dbReference>
<dbReference type="Gene3D" id="2.40.50.700">
    <property type="match status" value="1"/>
</dbReference>